<keyword evidence="8" id="KW-0539">Nucleus</keyword>
<dbReference type="Proteomes" id="UP000583929">
    <property type="component" value="Unassembled WGS sequence"/>
</dbReference>
<dbReference type="SUPFAM" id="SSF56024">
    <property type="entry name" value="Phospholipase D/nuclease"/>
    <property type="match status" value="1"/>
</dbReference>
<protein>
    <submittedName>
        <fullName evidence="12">Uncharacterized protein</fullName>
    </submittedName>
</protein>
<evidence type="ECO:0000256" key="5">
    <source>
        <dbReference type="ARBA" id="ARBA00022801"/>
    </source>
</evidence>
<evidence type="ECO:0000256" key="7">
    <source>
        <dbReference type="ARBA" id="ARBA00023204"/>
    </source>
</evidence>
<dbReference type="GO" id="GO:0003690">
    <property type="term" value="F:double-stranded DNA binding"/>
    <property type="evidence" value="ECO:0007669"/>
    <property type="project" value="TreeGrafter"/>
</dbReference>
<dbReference type="GO" id="GO:0017005">
    <property type="term" value="F:3'-tyrosyl-DNA phosphodiesterase activity"/>
    <property type="evidence" value="ECO:0007669"/>
    <property type="project" value="TreeGrafter"/>
</dbReference>
<dbReference type="GO" id="GO:0006281">
    <property type="term" value="P:DNA repair"/>
    <property type="evidence" value="ECO:0007669"/>
    <property type="project" value="UniProtKB-KW"/>
</dbReference>
<dbReference type="Gene3D" id="3.30.870.10">
    <property type="entry name" value="Endonuclease Chain A"/>
    <property type="match status" value="1"/>
</dbReference>
<proteinExistence type="inferred from homology"/>
<dbReference type="EMBL" id="JAATIQ010000029">
    <property type="protein sequence ID" value="KAF4398052.1"/>
    <property type="molecule type" value="Genomic_DNA"/>
</dbReference>
<dbReference type="GO" id="GO:0004527">
    <property type="term" value="F:exonuclease activity"/>
    <property type="evidence" value="ECO:0007669"/>
    <property type="project" value="UniProtKB-KW"/>
</dbReference>
<evidence type="ECO:0000256" key="2">
    <source>
        <dbReference type="ARBA" id="ARBA00010205"/>
    </source>
</evidence>
<keyword evidence="5" id="KW-0378">Hydrolase</keyword>
<evidence type="ECO:0000256" key="4">
    <source>
        <dbReference type="ARBA" id="ARBA00022763"/>
    </source>
</evidence>
<dbReference type="Pfam" id="PF06087">
    <property type="entry name" value="Tyr-DNA_phospho"/>
    <property type="match status" value="1"/>
</dbReference>
<dbReference type="GO" id="GO:0003697">
    <property type="term" value="F:single-stranded DNA binding"/>
    <property type="evidence" value="ECO:0007669"/>
    <property type="project" value="TreeGrafter"/>
</dbReference>
<evidence type="ECO:0000256" key="8">
    <source>
        <dbReference type="ARBA" id="ARBA00023242"/>
    </source>
</evidence>
<accession>A0A7J6HRZ6</accession>
<keyword evidence="6" id="KW-0269">Exonuclease</keyword>
<sequence length="167" mass="18691">MLVSDGDNHKSGPNNGRERLGKYCQDSQDGKEELGGRKQQSEWEFWELILSKRDSNEEAIRQFHVSVDNLPLTFRHLSVQGSPQWANTSCASIRDVIQDKKLDHFQKSMSTACKSSSEKQACKLDSAQTTISPLPISFGTHHSKVMLLVYPGGVRITVHTGNLIHVD</sequence>
<reference evidence="12 13" key="1">
    <citation type="journal article" date="2020" name="bioRxiv">
        <title>Sequence and annotation of 42 cannabis genomes reveals extensive copy number variation in cannabinoid synthesis and pathogen resistance genes.</title>
        <authorList>
            <person name="Mckernan K.J."/>
            <person name="Helbert Y."/>
            <person name="Kane L.T."/>
            <person name="Ebling H."/>
            <person name="Zhang L."/>
            <person name="Liu B."/>
            <person name="Eaton Z."/>
            <person name="Mclaughlin S."/>
            <person name="Kingan S."/>
            <person name="Baybayan P."/>
            <person name="Concepcion G."/>
            <person name="Jordan M."/>
            <person name="Riva A."/>
            <person name="Barbazuk W."/>
            <person name="Harkins T."/>
        </authorList>
    </citation>
    <scope>NUCLEOTIDE SEQUENCE [LARGE SCALE GENOMIC DNA]</scope>
    <source>
        <strain evidence="13">cv. Jamaican Lion 4</strain>
        <tissue evidence="12">Leaf</tissue>
    </source>
</reference>
<comment type="similarity">
    <text evidence="2">Belongs to the tyrosyl-DNA phosphodiesterase family.</text>
</comment>
<dbReference type="GO" id="GO:0005634">
    <property type="term" value="C:nucleus"/>
    <property type="evidence" value="ECO:0007669"/>
    <property type="project" value="UniProtKB-SubCell"/>
</dbReference>
<dbReference type="InterPro" id="IPR010347">
    <property type="entry name" value="Tdp1"/>
</dbReference>
<evidence type="ECO:0000313" key="12">
    <source>
        <dbReference type="EMBL" id="KAF4398052.1"/>
    </source>
</evidence>
<evidence type="ECO:0000256" key="6">
    <source>
        <dbReference type="ARBA" id="ARBA00022839"/>
    </source>
</evidence>
<evidence type="ECO:0000256" key="10">
    <source>
        <dbReference type="PIRSR" id="PIRSR610347-2"/>
    </source>
</evidence>
<comment type="subcellular location">
    <subcellularLocation>
        <location evidence="1">Nucleus</location>
    </subcellularLocation>
</comment>
<gene>
    <name evidence="12" type="ORF">G4B88_019773</name>
</gene>
<dbReference type="AlphaFoldDB" id="A0A7J6HRZ6"/>
<dbReference type="PANTHER" id="PTHR12415:SF0">
    <property type="entry name" value="TYROSYL-DNA PHOSPHODIESTERASE 1"/>
    <property type="match status" value="1"/>
</dbReference>
<evidence type="ECO:0000256" key="9">
    <source>
        <dbReference type="PIRSR" id="PIRSR610347-1"/>
    </source>
</evidence>
<comment type="caution">
    <text evidence="12">The sequence shown here is derived from an EMBL/GenBank/DDBJ whole genome shotgun (WGS) entry which is preliminary data.</text>
</comment>
<feature type="binding site" evidence="10">
    <location>
        <position position="144"/>
    </location>
    <ligand>
        <name>substrate</name>
    </ligand>
</feature>
<keyword evidence="4" id="KW-0227">DNA damage</keyword>
<evidence type="ECO:0000256" key="11">
    <source>
        <dbReference type="SAM" id="MobiDB-lite"/>
    </source>
</evidence>
<keyword evidence="13" id="KW-1185">Reference proteome</keyword>
<dbReference type="PANTHER" id="PTHR12415">
    <property type="entry name" value="TYROSYL-DNA PHOSPHODIESTERASE 1"/>
    <property type="match status" value="1"/>
</dbReference>
<name>A0A7J6HRZ6_CANSA</name>
<keyword evidence="7" id="KW-0234">DNA repair</keyword>
<evidence type="ECO:0000313" key="13">
    <source>
        <dbReference type="Proteomes" id="UP000583929"/>
    </source>
</evidence>
<feature type="active site" description="Nucleophile" evidence="9">
    <location>
        <position position="142"/>
    </location>
</feature>
<evidence type="ECO:0000256" key="1">
    <source>
        <dbReference type="ARBA" id="ARBA00004123"/>
    </source>
</evidence>
<evidence type="ECO:0000256" key="3">
    <source>
        <dbReference type="ARBA" id="ARBA00022722"/>
    </source>
</evidence>
<organism evidence="12 13">
    <name type="scientific">Cannabis sativa</name>
    <name type="common">Hemp</name>
    <name type="synonym">Marijuana</name>
    <dbReference type="NCBI Taxonomy" id="3483"/>
    <lineage>
        <taxon>Eukaryota</taxon>
        <taxon>Viridiplantae</taxon>
        <taxon>Streptophyta</taxon>
        <taxon>Embryophyta</taxon>
        <taxon>Tracheophyta</taxon>
        <taxon>Spermatophyta</taxon>
        <taxon>Magnoliopsida</taxon>
        <taxon>eudicotyledons</taxon>
        <taxon>Gunneridae</taxon>
        <taxon>Pentapetalae</taxon>
        <taxon>rosids</taxon>
        <taxon>fabids</taxon>
        <taxon>Rosales</taxon>
        <taxon>Cannabaceae</taxon>
        <taxon>Cannabis</taxon>
    </lineage>
</organism>
<feature type="compositionally biased region" description="Basic and acidic residues" evidence="11">
    <location>
        <begin position="1"/>
        <end position="21"/>
    </location>
</feature>
<feature type="region of interest" description="Disordered" evidence="11">
    <location>
        <begin position="1"/>
        <end position="36"/>
    </location>
</feature>
<keyword evidence="3" id="KW-0540">Nuclease</keyword>